<dbReference type="EMBL" id="LN831302">
    <property type="protein sequence ID" value="CQH57290.1"/>
    <property type="molecule type" value="Genomic_DNA"/>
</dbReference>
<dbReference type="PROSITE" id="PS51257">
    <property type="entry name" value="PROKAR_LIPOPROTEIN"/>
    <property type="match status" value="1"/>
</dbReference>
<evidence type="ECO:0000313" key="2">
    <source>
        <dbReference type="Proteomes" id="UP000066737"/>
    </source>
</evidence>
<dbReference type="RefSeq" id="WP_059056950.1">
    <property type="nucleotide sequence ID" value="NZ_CEML01000001.1"/>
</dbReference>
<gene>
    <name evidence="1" type="ORF">HHUB_2510</name>
</gene>
<sequence>MTERSRRAFLAAAGSAALATTAGCSDLPVVGDDNGGVEYDTERLQSVAEPDAEPASPTYPGPVPDALAADHYERGRELLAAVPAEPEIPNEAVAEEVAADRAGVADALADPPGDVATLDALDEWRRDRAEAAEVRGAYAAATGTIDPEALRERRAAVREDLHAFRGDWAYEAQSVVEAVVVHERLELLARDAENALVAEQRFPDDPKRAVSTVGSLVRGVEAASANVADAAALRDAYRESSMTSYRDAVATAASRLQAVTLSTRRRVAPYVDAEAEPADFDREITDTPAERLFSRAALDARTAVETTESAFGRDEYAQAVTRSGRALVALVALEAAVEAIRDGEYGMPSSTEAVVEARQRAVDALEAVAAGPLADRFAWQARQTFDDADHELGGYRNYEYDDDHPDRDDVRDAVANYALVAHAADAVATVAERVRDELRAAAGEDGDSGSA</sequence>
<reference evidence="2" key="1">
    <citation type="journal article" date="2016" name="Environ. Microbiol.">
        <title>The complete genome of a viable archaeum isolated from 123-million-year-old rock salt.</title>
        <authorList>
            <person name="Jaakkola S.T."/>
            <person name="Pfeiffer F."/>
            <person name="Ravantti J.J."/>
            <person name="Guo Q."/>
            <person name="Liu Y."/>
            <person name="Chen X."/>
            <person name="Ma H."/>
            <person name="Yang C."/>
            <person name="Oksanen H.M."/>
            <person name="Bamford D.H."/>
        </authorList>
    </citation>
    <scope>NUCLEOTIDE SEQUENCE</scope>
    <source>
        <strain evidence="2">JI20-1</strain>
    </source>
</reference>
<dbReference type="Proteomes" id="UP000066737">
    <property type="component" value="Chromosome I"/>
</dbReference>
<accession>A0A0U5AET9</accession>
<protein>
    <submittedName>
        <fullName evidence="1">Uncharacterized protein</fullName>
    </submittedName>
</protein>
<dbReference type="STRING" id="1407499.HHUB_2510"/>
<evidence type="ECO:0000313" key="1">
    <source>
        <dbReference type="EMBL" id="CQH57290.1"/>
    </source>
</evidence>
<organism evidence="1 2">
    <name type="scientific">Halobacterium hubeiense</name>
    <dbReference type="NCBI Taxonomy" id="1407499"/>
    <lineage>
        <taxon>Archaea</taxon>
        <taxon>Methanobacteriati</taxon>
        <taxon>Methanobacteriota</taxon>
        <taxon>Stenosarchaea group</taxon>
        <taxon>Halobacteria</taxon>
        <taxon>Halobacteriales</taxon>
        <taxon>Halobacteriaceae</taxon>
        <taxon>Halobacterium</taxon>
    </lineage>
</organism>
<proteinExistence type="predicted"/>
<dbReference type="AlphaFoldDB" id="A0A0U5AET9"/>
<dbReference type="KEGG" id="hhb:Hhub_2510"/>
<name>A0A0U5AET9_9EURY</name>
<dbReference type="InterPro" id="IPR006311">
    <property type="entry name" value="TAT_signal"/>
</dbReference>
<keyword evidence="2" id="KW-1185">Reference proteome</keyword>
<dbReference type="GeneID" id="26659147"/>
<dbReference type="PROSITE" id="PS51318">
    <property type="entry name" value="TAT"/>
    <property type="match status" value="1"/>
</dbReference>
<dbReference type="OrthoDB" id="241453at2157"/>